<protein>
    <submittedName>
        <fullName evidence="2">Uncharacterized protein</fullName>
    </submittedName>
</protein>
<proteinExistence type="predicted"/>
<comment type="caution">
    <text evidence="2">The sequence shown here is derived from an EMBL/GenBank/DDBJ whole genome shotgun (WGS) entry which is preliminary data.</text>
</comment>
<feature type="compositionally biased region" description="Basic and acidic residues" evidence="1">
    <location>
        <begin position="37"/>
        <end position="48"/>
    </location>
</feature>
<feature type="region of interest" description="Disordered" evidence="1">
    <location>
        <begin position="28"/>
        <end position="50"/>
    </location>
</feature>
<evidence type="ECO:0000256" key="1">
    <source>
        <dbReference type="SAM" id="MobiDB-lite"/>
    </source>
</evidence>
<sequence>MQSLLIHFKSNSPKTLLALQFSQVHANGSPFANTPSSDKEYDPVDQKNHLHRSLRNKSDIEYRMIQVEKISSKARGLSVEISSNTYDIFSNRTFFRTVKEIHSNRHEDIDIKRMEFHLI</sequence>
<reference evidence="2 3" key="1">
    <citation type="journal article" date="2019" name="Sci. Rep.">
        <title>Orb-weaving spider Araneus ventricosus genome elucidates the spidroin gene catalogue.</title>
        <authorList>
            <person name="Kono N."/>
            <person name="Nakamura H."/>
            <person name="Ohtoshi R."/>
            <person name="Moran D.A.P."/>
            <person name="Shinohara A."/>
            <person name="Yoshida Y."/>
            <person name="Fujiwara M."/>
            <person name="Mori M."/>
            <person name="Tomita M."/>
            <person name="Arakawa K."/>
        </authorList>
    </citation>
    <scope>NUCLEOTIDE SEQUENCE [LARGE SCALE GENOMIC DNA]</scope>
</reference>
<name>A0A4Y2P1L4_ARAVE</name>
<keyword evidence="3" id="KW-1185">Reference proteome</keyword>
<dbReference type="AlphaFoldDB" id="A0A4Y2P1L4"/>
<dbReference type="EMBL" id="BGPR01010132">
    <property type="protein sequence ID" value="GBN44430.1"/>
    <property type="molecule type" value="Genomic_DNA"/>
</dbReference>
<evidence type="ECO:0000313" key="3">
    <source>
        <dbReference type="Proteomes" id="UP000499080"/>
    </source>
</evidence>
<gene>
    <name evidence="2" type="ORF">AVEN_37253_1</name>
</gene>
<evidence type="ECO:0000313" key="2">
    <source>
        <dbReference type="EMBL" id="GBN44430.1"/>
    </source>
</evidence>
<organism evidence="2 3">
    <name type="scientific">Araneus ventricosus</name>
    <name type="common">Orbweaver spider</name>
    <name type="synonym">Epeira ventricosa</name>
    <dbReference type="NCBI Taxonomy" id="182803"/>
    <lineage>
        <taxon>Eukaryota</taxon>
        <taxon>Metazoa</taxon>
        <taxon>Ecdysozoa</taxon>
        <taxon>Arthropoda</taxon>
        <taxon>Chelicerata</taxon>
        <taxon>Arachnida</taxon>
        <taxon>Araneae</taxon>
        <taxon>Araneomorphae</taxon>
        <taxon>Entelegynae</taxon>
        <taxon>Araneoidea</taxon>
        <taxon>Araneidae</taxon>
        <taxon>Araneus</taxon>
    </lineage>
</organism>
<accession>A0A4Y2P1L4</accession>
<dbReference type="Proteomes" id="UP000499080">
    <property type="component" value="Unassembled WGS sequence"/>
</dbReference>